<gene>
    <name evidence="2" type="ORF">NDU88_006966</name>
</gene>
<reference evidence="2" key="1">
    <citation type="journal article" date="2022" name="bioRxiv">
        <title>Sequencing and chromosome-scale assembly of the giantPleurodeles waltlgenome.</title>
        <authorList>
            <person name="Brown T."/>
            <person name="Elewa A."/>
            <person name="Iarovenko S."/>
            <person name="Subramanian E."/>
            <person name="Araus A.J."/>
            <person name="Petzold A."/>
            <person name="Susuki M."/>
            <person name="Suzuki K.-i.T."/>
            <person name="Hayashi T."/>
            <person name="Toyoda A."/>
            <person name="Oliveira C."/>
            <person name="Osipova E."/>
            <person name="Leigh N.D."/>
            <person name="Simon A."/>
            <person name="Yun M.H."/>
        </authorList>
    </citation>
    <scope>NUCLEOTIDE SEQUENCE</scope>
    <source>
        <strain evidence="2">20211129_DDA</strain>
        <tissue evidence="2">Liver</tissue>
    </source>
</reference>
<organism evidence="2 3">
    <name type="scientific">Pleurodeles waltl</name>
    <name type="common">Iberian ribbed newt</name>
    <dbReference type="NCBI Taxonomy" id="8319"/>
    <lineage>
        <taxon>Eukaryota</taxon>
        <taxon>Metazoa</taxon>
        <taxon>Chordata</taxon>
        <taxon>Craniata</taxon>
        <taxon>Vertebrata</taxon>
        <taxon>Euteleostomi</taxon>
        <taxon>Amphibia</taxon>
        <taxon>Batrachia</taxon>
        <taxon>Caudata</taxon>
        <taxon>Salamandroidea</taxon>
        <taxon>Salamandridae</taxon>
        <taxon>Pleurodelinae</taxon>
        <taxon>Pleurodeles</taxon>
    </lineage>
</organism>
<feature type="region of interest" description="Disordered" evidence="1">
    <location>
        <begin position="1"/>
        <end position="35"/>
    </location>
</feature>
<evidence type="ECO:0000313" key="2">
    <source>
        <dbReference type="EMBL" id="KAJ1203173.1"/>
    </source>
</evidence>
<feature type="compositionally biased region" description="Basic residues" evidence="1">
    <location>
        <begin position="1"/>
        <end position="10"/>
    </location>
</feature>
<accession>A0AAV7VPB8</accession>
<name>A0AAV7VPB8_PLEWA</name>
<feature type="compositionally biased region" description="Polar residues" evidence="1">
    <location>
        <begin position="51"/>
        <end position="64"/>
    </location>
</feature>
<dbReference type="Proteomes" id="UP001066276">
    <property type="component" value="Chromosome 2_1"/>
</dbReference>
<evidence type="ECO:0000256" key="1">
    <source>
        <dbReference type="SAM" id="MobiDB-lite"/>
    </source>
</evidence>
<dbReference type="AlphaFoldDB" id="A0AAV7VPB8"/>
<evidence type="ECO:0000313" key="3">
    <source>
        <dbReference type="Proteomes" id="UP001066276"/>
    </source>
</evidence>
<feature type="region of interest" description="Disordered" evidence="1">
    <location>
        <begin position="47"/>
        <end position="81"/>
    </location>
</feature>
<dbReference type="EMBL" id="JANPWB010000003">
    <property type="protein sequence ID" value="KAJ1203173.1"/>
    <property type="molecule type" value="Genomic_DNA"/>
</dbReference>
<protein>
    <submittedName>
        <fullName evidence="2">Uncharacterized protein</fullName>
    </submittedName>
</protein>
<comment type="caution">
    <text evidence="2">The sequence shown here is derived from an EMBL/GenBank/DDBJ whole genome shotgun (WGS) entry which is preliminary data.</text>
</comment>
<proteinExistence type="predicted"/>
<keyword evidence="3" id="KW-1185">Reference proteome</keyword>
<sequence length="81" mass="8777">MDYPRARRLNKSNTGARPSRAQAAESQAKPLKDADLFVSTKGTTYREAQVGDSNSSQDHSSDCTSPILIGPELTPRLADDI</sequence>